<keyword evidence="3" id="KW-0560">Oxidoreductase</keyword>
<keyword evidence="2" id="KW-0479">Metal-binding</keyword>
<accession>A0A5C4TCV3</accession>
<organism evidence="6 7">
    <name type="scientific">Paenibacillus hemerocallicola</name>
    <dbReference type="NCBI Taxonomy" id="1172614"/>
    <lineage>
        <taxon>Bacteria</taxon>
        <taxon>Bacillati</taxon>
        <taxon>Bacillota</taxon>
        <taxon>Bacilli</taxon>
        <taxon>Bacillales</taxon>
        <taxon>Paenibacillaceae</taxon>
        <taxon>Paenibacillus</taxon>
    </lineage>
</organism>
<protein>
    <submittedName>
        <fullName evidence="6">FAD-dependent oxidoreductase</fullName>
    </submittedName>
</protein>
<dbReference type="InterPro" id="IPR039650">
    <property type="entry name" value="HdrA-like"/>
</dbReference>
<keyword evidence="1" id="KW-0004">4Fe-4S</keyword>
<dbReference type="GO" id="GO:0046872">
    <property type="term" value="F:metal ion binding"/>
    <property type="evidence" value="ECO:0007669"/>
    <property type="project" value="UniProtKB-KW"/>
</dbReference>
<keyword evidence="5" id="KW-0411">Iron-sulfur</keyword>
<evidence type="ECO:0000256" key="3">
    <source>
        <dbReference type="ARBA" id="ARBA00023002"/>
    </source>
</evidence>
<gene>
    <name evidence="6" type="ORF">FE784_08055</name>
</gene>
<dbReference type="OrthoDB" id="9777740at2"/>
<sequence>MADFSRLKYYIPSPPTDNPLVVETDMCIYGGTAAGIAAAVQASRMGLRAAIAEFGPHIGGIAASGLGSTDHGRKEAVGGIAKEFYRDLGTYYQTTEEDGCVWYFEPSAARHIYKEWLEKAEVPVYYGQHLAKVETASGKITQITMENGNVFRASMFIDASYEGDLMARAGVSFHVGRESNATYRETRNGIQFGSHHHMFNAAVDPYVVAGKPDSGLLPGVADADPGTQGQGDRSIQAYNFRICLTNVPENRVPIPEPPGYDPKAFELLARYIRAGVWDFRQKNSRIPNGKTDTNNFGAFSTDHIGANYAWPEGDYATRERLFQSHVRYNMGLFYFLANDDSIPGELREERRQWGLAADEFAGTANWPHQLYVREGRRMISEVVMNEKHCRHLVAAEDSIGMASYTMDSHNCRRLVLEGICVNEGNVEIPVPGPYPISYRSIVPKGEECTNLLVPVCLSASHIAYGSIRMEPVFMILGQSAATAAAMALEAGTAIQEVPYGKLKQRLLQDGQVLEAR</sequence>
<name>A0A5C4TCV3_9BACL</name>
<dbReference type="PANTHER" id="PTHR43498:SF1">
    <property type="entry name" value="COB--COM HETERODISULFIDE REDUCTASE IRON-SULFUR SUBUNIT A"/>
    <property type="match status" value="1"/>
</dbReference>
<dbReference type="EMBL" id="VDCQ01000008">
    <property type="protein sequence ID" value="TNJ66821.1"/>
    <property type="molecule type" value="Genomic_DNA"/>
</dbReference>
<proteinExistence type="predicted"/>
<keyword evidence="7" id="KW-1185">Reference proteome</keyword>
<dbReference type="Gene3D" id="3.50.50.60">
    <property type="entry name" value="FAD/NAD(P)-binding domain"/>
    <property type="match status" value="1"/>
</dbReference>
<dbReference type="GO" id="GO:0016491">
    <property type="term" value="F:oxidoreductase activity"/>
    <property type="evidence" value="ECO:0007669"/>
    <property type="project" value="UniProtKB-KW"/>
</dbReference>
<dbReference type="Pfam" id="PF12831">
    <property type="entry name" value="FAD_oxidored"/>
    <property type="match status" value="1"/>
</dbReference>
<dbReference type="AlphaFoldDB" id="A0A5C4TCV3"/>
<evidence type="ECO:0000256" key="4">
    <source>
        <dbReference type="ARBA" id="ARBA00023004"/>
    </source>
</evidence>
<evidence type="ECO:0000256" key="5">
    <source>
        <dbReference type="ARBA" id="ARBA00023014"/>
    </source>
</evidence>
<dbReference type="InterPro" id="IPR036188">
    <property type="entry name" value="FAD/NAD-bd_sf"/>
</dbReference>
<evidence type="ECO:0000256" key="2">
    <source>
        <dbReference type="ARBA" id="ARBA00022723"/>
    </source>
</evidence>
<evidence type="ECO:0000313" key="7">
    <source>
        <dbReference type="Proteomes" id="UP000307943"/>
    </source>
</evidence>
<dbReference type="RefSeq" id="WP_139601626.1">
    <property type="nucleotide sequence ID" value="NZ_VDCQ01000008.1"/>
</dbReference>
<dbReference type="SUPFAM" id="SSF51905">
    <property type="entry name" value="FAD/NAD(P)-binding domain"/>
    <property type="match status" value="1"/>
</dbReference>
<dbReference type="Proteomes" id="UP000307943">
    <property type="component" value="Unassembled WGS sequence"/>
</dbReference>
<evidence type="ECO:0000313" key="6">
    <source>
        <dbReference type="EMBL" id="TNJ66821.1"/>
    </source>
</evidence>
<evidence type="ECO:0000256" key="1">
    <source>
        <dbReference type="ARBA" id="ARBA00022485"/>
    </source>
</evidence>
<comment type="caution">
    <text evidence="6">The sequence shown here is derived from an EMBL/GenBank/DDBJ whole genome shotgun (WGS) entry which is preliminary data.</text>
</comment>
<dbReference type="PANTHER" id="PTHR43498">
    <property type="entry name" value="FERREDOXIN:COB-COM HETERODISULFIDE REDUCTASE SUBUNIT A"/>
    <property type="match status" value="1"/>
</dbReference>
<keyword evidence="4" id="KW-0408">Iron</keyword>
<dbReference type="GO" id="GO:0051539">
    <property type="term" value="F:4 iron, 4 sulfur cluster binding"/>
    <property type="evidence" value="ECO:0007669"/>
    <property type="project" value="UniProtKB-KW"/>
</dbReference>
<reference evidence="6 7" key="1">
    <citation type="submission" date="2019-05" db="EMBL/GenBank/DDBJ databases">
        <title>We sequenced the genome of Paenibacillus hemerocallicola KCTC 33185 for further insight into its adaptation and study the phylogeny of Paenibacillus.</title>
        <authorList>
            <person name="Narsing Rao M.P."/>
        </authorList>
    </citation>
    <scope>NUCLEOTIDE SEQUENCE [LARGE SCALE GENOMIC DNA]</scope>
    <source>
        <strain evidence="6 7">KCTC 33185</strain>
    </source>
</reference>